<name>A0A6I1FNY3_9BACI</name>
<dbReference type="AlphaFoldDB" id="A0A6I1FNY3"/>
<dbReference type="InterPro" id="IPR015001">
    <property type="entry name" value="DUF1850"/>
</dbReference>
<sequence length="170" mass="19216">MKRIIAILVIVTVLVIAVSYPFLSVVVAEEGESGRPLAFFLNKPGEKFSIKYIHSIHRTPVLETYLTNKNGEIVQTEMRFEEFGVGMPSGPSGNETFTQKDGTYILANMNRTFSSIDIRVGQVVADHRLIIDGEEYPFSSFSGKGSWVRIETKKWNIWKWMIGGKRLGKQ</sequence>
<dbReference type="RefSeq" id="WP_152149553.1">
    <property type="nucleotide sequence ID" value="NZ_WEIO01000001.1"/>
</dbReference>
<comment type="caution">
    <text evidence="1">The sequence shown here is derived from an EMBL/GenBank/DDBJ whole genome shotgun (WGS) entry which is preliminary data.</text>
</comment>
<organism evidence="1 2">
    <name type="scientific">Bacillus aerolatus</name>
    <dbReference type="NCBI Taxonomy" id="2653354"/>
    <lineage>
        <taxon>Bacteria</taxon>
        <taxon>Bacillati</taxon>
        <taxon>Bacillota</taxon>
        <taxon>Bacilli</taxon>
        <taxon>Bacillales</taxon>
        <taxon>Bacillaceae</taxon>
        <taxon>Bacillus</taxon>
    </lineage>
</organism>
<keyword evidence="2" id="KW-1185">Reference proteome</keyword>
<protein>
    <submittedName>
        <fullName evidence="1">DUF1850 domain-containing protein</fullName>
    </submittedName>
</protein>
<dbReference type="Proteomes" id="UP000429595">
    <property type="component" value="Unassembled WGS sequence"/>
</dbReference>
<dbReference type="Pfam" id="PF08905">
    <property type="entry name" value="DUF1850"/>
    <property type="match status" value="1"/>
</dbReference>
<dbReference type="EMBL" id="WEIO01000001">
    <property type="protein sequence ID" value="KAB7709027.1"/>
    <property type="molecule type" value="Genomic_DNA"/>
</dbReference>
<evidence type="ECO:0000313" key="2">
    <source>
        <dbReference type="Proteomes" id="UP000429595"/>
    </source>
</evidence>
<proteinExistence type="predicted"/>
<reference evidence="1 2" key="1">
    <citation type="submission" date="2019-10" db="EMBL/GenBank/DDBJ databases">
        <title>Bacillus aerolatum sp. nov., isolated from bioaerosol of sport playgrounds.</title>
        <authorList>
            <person name="Chen P."/>
            <person name="Zhang G."/>
        </authorList>
    </citation>
    <scope>NUCLEOTIDE SEQUENCE [LARGE SCALE GENOMIC DNA]</scope>
    <source>
        <strain evidence="1 2">CX253</strain>
    </source>
</reference>
<evidence type="ECO:0000313" key="1">
    <source>
        <dbReference type="EMBL" id="KAB7709027.1"/>
    </source>
</evidence>
<accession>A0A6I1FNY3</accession>
<gene>
    <name evidence="1" type="ORF">F9802_02520</name>
</gene>